<accession>A6JE79</accession>
<feature type="signal peptide" evidence="2">
    <location>
        <begin position="1"/>
        <end position="16"/>
    </location>
</feature>
<protein>
    <submittedName>
        <fullName evidence="3">Neuroglobin, isoform CRA_b</fullName>
    </submittedName>
</protein>
<evidence type="ECO:0000313" key="5">
    <source>
        <dbReference type="RGD" id="621461"/>
    </source>
</evidence>
<sequence length="117" mass="12674">MFHFACPVSLILSCQAVYFPTMKERGFSVCGDLRQGEHGRWHSSVSVGTLGLSCSDTTQNLLCSWFGISGRSTPIFFLGKPRWPARMEKPEGQGRRVTSSHGALSSGAPPVTLLSQG</sequence>
<dbReference type="RGD" id="621461">
    <property type="gene designation" value="Ngb"/>
</dbReference>
<evidence type="ECO:0000256" key="1">
    <source>
        <dbReference type="SAM" id="MobiDB-lite"/>
    </source>
</evidence>
<dbReference type="AlphaFoldDB" id="A6JE79"/>
<evidence type="ECO:0000313" key="3">
    <source>
        <dbReference type="EMBL" id="EDL81624.1"/>
    </source>
</evidence>
<name>A6JE79_RAT</name>
<keyword evidence="2" id="KW-0732">Signal</keyword>
<evidence type="ECO:0000256" key="2">
    <source>
        <dbReference type="SAM" id="SignalP"/>
    </source>
</evidence>
<proteinExistence type="predicted"/>
<gene>
    <name evidence="3 5" type="primary">Ngb</name>
    <name evidence="3" type="ORF">rCG_20665</name>
</gene>
<dbReference type="EMBL" id="CH473982">
    <property type="protein sequence ID" value="EDL81624.1"/>
    <property type="molecule type" value="Genomic_DNA"/>
</dbReference>
<dbReference type="Proteomes" id="UP000234681">
    <property type="component" value="Chromosome 6"/>
</dbReference>
<organism evidence="3 4">
    <name type="scientific">Rattus norvegicus</name>
    <name type="common">Rat</name>
    <dbReference type="NCBI Taxonomy" id="10116"/>
    <lineage>
        <taxon>Eukaryota</taxon>
        <taxon>Metazoa</taxon>
        <taxon>Chordata</taxon>
        <taxon>Craniata</taxon>
        <taxon>Vertebrata</taxon>
        <taxon>Euteleostomi</taxon>
        <taxon>Mammalia</taxon>
        <taxon>Eutheria</taxon>
        <taxon>Euarchontoglires</taxon>
        <taxon>Glires</taxon>
        <taxon>Rodentia</taxon>
        <taxon>Myomorpha</taxon>
        <taxon>Muroidea</taxon>
        <taxon>Muridae</taxon>
        <taxon>Murinae</taxon>
        <taxon>Rattus</taxon>
    </lineage>
</organism>
<evidence type="ECO:0000313" key="4">
    <source>
        <dbReference type="Proteomes" id="UP000234681"/>
    </source>
</evidence>
<reference evidence="4" key="1">
    <citation type="submission" date="2005-09" db="EMBL/GenBank/DDBJ databases">
        <authorList>
            <person name="Mural R.J."/>
            <person name="Li P.W."/>
            <person name="Adams M.D."/>
            <person name="Amanatides P.G."/>
            <person name="Baden-Tillson H."/>
            <person name="Barnstead M."/>
            <person name="Chin S.H."/>
            <person name="Dew I."/>
            <person name="Evans C.A."/>
            <person name="Ferriera S."/>
            <person name="Flanigan M."/>
            <person name="Fosler C."/>
            <person name="Glodek A."/>
            <person name="Gu Z."/>
            <person name="Holt R.A."/>
            <person name="Jennings D."/>
            <person name="Kraft C.L."/>
            <person name="Lu F."/>
            <person name="Nguyen T."/>
            <person name="Nusskern D.R."/>
            <person name="Pfannkoch C.M."/>
            <person name="Sitter C."/>
            <person name="Sutton G.G."/>
            <person name="Venter J.C."/>
            <person name="Wang Z."/>
            <person name="Woodage T."/>
            <person name="Zheng X.H."/>
            <person name="Zhong F."/>
        </authorList>
    </citation>
    <scope>NUCLEOTIDE SEQUENCE [LARGE SCALE GENOMIC DNA]</scope>
    <source>
        <strain>BN</strain>
        <strain evidence="4">Sprague-Dawley</strain>
    </source>
</reference>
<feature type="region of interest" description="Disordered" evidence="1">
    <location>
        <begin position="87"/>
        <end position="117"/>
    </location>
</feature>
<feature type="chain" id="PRO_5039890505" evidence="2">
    <location>
        <begin position="17"/>
        <end position="117"/>
    </location>
</feature>